<dbReference type="SUPFAM" id="SSF89372">
    <property type="entry name" value="Fucose-specific lectin"/>
    <property type="match status" value="1"/>
</dbReference>
<dbReference type="Pfam" id="PF26607">
    <property type="entry name" value="DUF8189"/>
    <property type="match status" value="1"/>
</dbReference>
<evidence type="ECO:0000313" key="4">
    <source>
        <dbReference type="Proteomes" id="UP001501490"/>
    </source>
</evidence>
<protein>
    <recommendedName>
        <fullName evidence="2">PLL-like beta propeller domain-containing protein</fullName>
    </recommendedName>
</protein>
<proteinExistence type="predicted"/>
<name>A0ABP7AYI7_9ACTN</name>
<reference evidence="4" key="1">
    <citation type="journal article" date="2019" name="Int. J. Syst. Evol. Microbiol.">
        <title>The Global Catalogue of Microorganisms (GCM) 10K type strain sequencing project: providing services to taxonomists for standard genome sequencing and annotation.</title>
        <authorList>
            <consortium name="The Broad Institute Genomics Platform"/>
            <consortium name="The Broad Institute Genome Sequencing Center for Infectious Disease"/>
            <person name="Wu L."/>
            <person name="Ma J."/>
        </authorList>
    </citation>
    <scope>NUCLEOTIDE SEQUENCE [LARGE SCALE GENOMIC DNA]</scope>
    <source>
        <strain evidence="4">JCM 16929</strain>
    </source>
</reference>
<accession>A0ABP7AYI7</accession>
<sequence>MRELGDAARSLNAAQNLTDAIVAAHEDRLGISPPGHATARADLLVSGRRGFAAFAARRPQEGGPEEAAALAILTARGRPDVSTASVRSAATKVLDRAYEVAWFLRGATDRGGLRWIATSGEDDLPHRPVNVPRTAYPQHDLAVTVPGDLGPVAVQTRYSIATSAGPPALGPSVPRRDMPADSTPHLPAGDRVILFIHGSDSRLEESEALIPSLLFWPDGRPTGYAVISMDMPGSGYANPIAHTDVGVWPPAAGSLLPPFPGLAPATFSMLNFLEQFVLRFIAALSEQLGQPGLVESRLAAVVGGSLGGNLSLRLARRGAWIRNAVAWSPGSIGLSTTLDLDRGIRAGWYLTEFWTGIRGLPGQPGAFAQINQPETGASRDDFFAFCLDKHIPVKTQPEQWFRDDFPWKRAYIDQARRDRRETYTRLFRDWHWRISLEELVFSWKDPALHDFRSRLLLGAGAADDIDPALIFSNTRAVAQRLGQTKGDSFFIDQTGHSAHAERPMLLGGKILAFLAGDAWESLGGVLTSQPAVSSWAPRRLDVFVRGTDNALWHRWYDSNAWSGWESLGGDLASAPAAVSWTRGRIDVFARGSDNALKHVWYDGNWSAWESLGGAFTSGPRSAPGPQGDWTSLLGARAMRCSTSGTTATGRRGSRWAECSPLIRPLCRGPAGGSTCSPAARTMP</sequence>
<dbReference type="Gene3D" id="3.40.50.1820">
    <property type="entry name" value="alpha/beta hydrolase"/>
    <property type="match status" value="1"/>
</dbReference>
<dbReference type="InterPro" id="IPR029058">
    <property type="entry name" value="AB_hydrolase_fold"/>
</dbReference>
<dbReference type="EMBL" id="BAABAB010000056">
    <property type="protein sequence ID" value="GAA3643480.1"/>
    <property type="molecule type" value="Genomic_DNA"/>
</dbReference>
<feature type="domain" description="PLL-like beta propeller" evidence="2">
    <location>
        <begin position="518"/>
        <end position="622"/>
    </location>
</feature>
<organism evidence="3 4">
    <name type="scientific">Microlunatus ginsengisoli</name>
    <dbReference type="NCBI Taxonomy" id="363863"/>
    <lineage>
        <taxon>Bacteria</taxon>
        <taxon>Bacillati</taxon>
        <taxon>Actinomycetota</taxon>
        <taxon>Actinomycetes</taxon>
        <taxon>Propionibacteriales</taxon>
        <taxon>Propionibacteriaceae</taxon>
        <taxon>Microlunatus</taxon>
    </lineage>
</organism>
<feature type="region of interest" description="Disordered" evidence="1">
    <location>
        <begin position="163"/>
        <end position="183"/>
    </location>
</feature>
<evidence type="ECO:0000313" key="3">
    <source>
        <dbReference type="EMBL" id="GAA3643480.1"/>
    </source>
</evidence>
<dbReference type="InterPro" id="IPR058502">
    <property type="entry name" value="PLL-like_beta-prop"/>
</dbReference>
<dbReference type="Proteomes" id="UP001501490">
    <property type="component" value="Unassembled WGS sequence"/>
</dbReference>
<gene>
    <name evidence="3" type="ORF">GCM10022236_52690</name>
</gene>
<evidence type="ECO:0000259" key="2">
    <source>
        <dbReference type="Pfam" id="PF26607"/>
    </source>
</evidence>
<keyword evidence="4" id="KW-1185">Reference proteome</keyword>
<dbReference type="Gene3D" id="2.120.10.70">
    <property type="entry name" value="Fucose-specific lectin"/>
    <property type="match status" value="1"/>
</dbReference>
<dbReference type="SUPFAM" id="SSF53474">
    <property type="entry name" value="alpha/beta-Hydrolases"/>
    <property type="match status" value="1"/>
</dbReference>
<evidence type="ECO:0000256" key="1">
    <source>
        <dbReference type="SAM" id="MobiDB-lite"/>
    </source>
</evidence>
<comment type="caution">
    <text evidence="3">The sequence shown here is derived from an EMBL/GenBank/DDBJ whole genome shotgun (WGS) entry which is preliminary data.</text>
</comment>